<dbReference type="CDD" id="cd06460">
    <property type="entry name" value="M32_Taq"/>
    <property type="match status" value="1"/>
</dbReference>
<dbReference type="Gene3D" id="1.10.1370.30">
    <property type="match status" value="1"/>
</dbReference>
<dbReference type="PATRIC" id="fig|380242.3.peg.348"/>
<evidence type="ECO:0000256" key="1">
    <source>
        <dbReference type="PIRNR" id="PIRNR006615"/>
    </source>
</evidence>
<feature type="binding site" evidence="2">
    <location>
        <position position="269"/>
    </location>
    <ligand>
        <name>Zn(2+)</name>
        <dbReference type="ChEBI" id="CHEBI:29105"/>
        <note>catalytic</note>
    </ligand>
</feature>
<name>A0A0M2V1G5_9BACT</name>
<dbReference type="SUPFAM" id="SSF55486">
    <property type="entry name" value="Metalloproteases ('zincins'), catalytic domain"/>
    <property type="match status" value="1"/>
</dbReference>
<dbReference type="GO" id="GO:0006508">
    <property type="term" value="P:proteolysis"/>
    <property type="evidence" value="ECO:0007669"/>
    <property type="project" value="UniProtKB-UniRule"/>
</dbReference>
<keyword evidence="1 2" id="KW-0479">Metal-binding</keyword>
<comment type="catalytic activity">
    <reaction evidence="1">
        <text>Release of a C-terminal amino acid with broad specificity, except for -Pro.</text>
        <dbReference type="EC" id="3.4.17.19"/>
    </reaction>
</comment>
<feature type="active site" description="Proton donor/acceptor" evidence="3">
    <location>
        <position position="266"/>
    </location>
</feature>
<evidence type="ECO:0000313" key="4">
    <source>
        <dbReference type="EMBL" id="KKO20986.1"/>
    </source>
</evidence>
<keyword evidence="1" id="KW-0645">Protease</keyword>
<comment type="similarity">
    <text evidence="1">Belongs to the peptidase M32 family.</text>
</comment>
<dbReference type="Proteomes" id="UP000034954">
    <property type="component" value="Unassembled WGS sequence"/>
</dbReference>
<keyword evidence="1 4" id="KW-0121">Carboxypeptidase</keyword>
<dbReference type="GO" id="GO:0046872">
    <property type="term" value="F:metal ion binding"/>
    <property type="evidence" value="ECO:0007669"/>
    <property type="project" value="UniProtKB-KW"/>
</dbReference>
<proteinExistence type="inferred from homology"/>
<evidence type="ECO:0000256" key="3">
    <source>
        <dbReference type="PIRSR" id="PIRSR006615-2"/>
    </source>
</evidence>
<keyword evidence="5" id="KW-1185">Reference proteome</keyword>
<accession>A0A0M2V1G5</accession>
<dbReference type="PANTHER" id="PTHR34217">
    <property type="entry name" value="METAL-DEPENDENT CARBOXYPEPTIDASE"/>
    <property type="match status" value="1"/>
</dbReference>
<protein>
    <recommendedName>
        <fullName evidence="1">Metal-dependent carboxypeptidase</fullName>
        <ecNumber evidence="1">3.4.17.19</ecNumber>
    </recommendedName>
</protein>
<keyword evidence="1" id="KW-0482">Metalloprotease</keyword>
<dbReference type="GO" id="GO:0004181">
    <property type="term" value="F:metallocarboxypeptidase activity"/>
    <property type="evidence" value="ECO:0007669"/>
    <property type="project" value="UniProtKB-UniRule"/>
</dbReference>
<dbReference type="EMBL" id="LAQJ01000033">
    <property type="protein sequence ID" value="KKO20986.1"/>
    <property type="molecule type" value="Genomic_DNA"/>
</dbReference>
<dbReference type="EC" id="3.4.17.19" evidence="1"/>
<evidence type="ECO:0000256" key="2">
    <source>
        <dbReference type="PIRSR" id="PIRSR006615-1"/>
    </source>
</evidence>
<keyword evidence="2" id="KW-0862">Zinc</keyword>
<feature type="binding site" evidence="2">
    <location>
        <position position="295"/>
    </location>
    <ligand>
        <name>Zn(2+)</name>
        <dbReference type="ChEBI" id="CHEBI:29105"/>
        <note>catalytic</note>
    </ligand>
</feature>
<feature type="binding site" evidence="2">
    <location>
        <position position="265"/>
    </location>
    <ligand>
        <name>Zn(2+)</name>
        <dbReference type="ChEBI" id="CHEBI:29105"/>
        <note>catalytic</note>
    </ligand>
</feature>
<reference evidence="4 5" key="1">
    <citation type="journal article" date="2013" name="BMC Microbiol.">
        <title>Identification of the type II cytochrome c maturation pathway in anammox bacteria by comparative genomics.</title>
        <authorList>
            <person name="Ferousi C."/>
            <person name="Speth D.R."/>
            <person name="Reimann J."/>
            <person name="Op den Camp H.J."/>
            <person name="Allen J.W."/>
            <person name="Keltjens J.T."/>
            <person name="Jetten M.S."/>
        </authorList>
    </citation>
    <scope>NUCLEOTIDE SEQUENCE [LARGE SCALE GENOMIC DNA]</scope>
    <source>
        <strain evidence="4">RU1</strain>
    </source>
</reference>
<organism evidence="4 5">
    <name type="scientific">Candidatus Brocadia fulgida</name>
    <dbReference type="NCBI Taxonomy" id="380242"/>
    <lineage>
        <taxon>Bacteria</taxon>
        <taxon>Pseudomonadati</taxon>
        <taxon>Planctomycetota</taxon>
        <taxon>Candidatus Brocadiia</taxon>
        <taxon>Candidatus Brocadiales</taxon>
        <taxon>Candidatus Brocadiaceae</taxon>
        <taxon>Candidatus Brocadia</taxon>
    </lineage>
</organism>
<dbReference type="Pfam" id="PF02074">
    <property type="entry name" value="Peptidase_M32"/>
    <property type="match status" value="1"/>
</dbReference>
<dbReference type="InterPro" id="IPR001333">
    <property type="entry name" value="Peptidase_M32_Taq"/>
</dbReference>
<gene>
    <name evidence="4" type="ORF">BROFUL_00286</name>
</gene>
<sequence>MQENLNDLKKRLSEINDINHAVAVLGWDQQTYMPSGGAAARARQLATLSHIAHEKFIDDAIGRLLGELHEYAGGLPYDSDDASLIRVTKRDYDKARRVPSSLVSEIVHASAHAFEAWRKARNESRFSDFAPYLQRNLDLKKHYARCLGYTDCIYDPLLDEYEPGMKTSQVKTIFQTIKRELVPLVQTISAKLHLVDNAFLHQVFDEQAQWDIGIEAARLTGYDFERGRQDRSPHPFTTSFSVDDVRITTRILHDYFPAAFFATLHEVGHALYNQGIRPELEQTPLADGASLGAHESQSRLWENLVGRSRPFWKFFMPRLQTAFPEQFRKVTVEKMYCGVNRVEPSFIRVEADEITYNLHIMMRFELENALLEERLPVNDLPEAWNKKMQEYLGIAPPNDALGVLQDVHWSHGSFGYFPTYSLGNIFAAQLFDTIKRDIPDLDKRFEQGEFHGLLDWLRTHLHTHGRKFTLDELAKKITGASLKTDSFIAYLKGKYGEMYHF</sequence>
<dbReference type="AlphaFoldDB" id="A0A0M2V1G5"/>
<dbReference type="PRINTS" id="PR00998">
    <property type="entry name" value="CRBOXYPTASET"/>
</dbReference>
<comment type="cofactor">
    <cofactor evidence="2">
        <name>Zn(2+)</name>
        <dbReference type="ChEBI" id="CHEBI:29105"/>
    </cofactor>
    <text evidence="2">Binds 1 zinc ion per subunit.</text>
</comment>
<dbReference type="PIRSF" id="PIRSF006615">
    <property type="entry name" value="Zn_crbxpep_Taq"/>
    <property type="match status" value="1"/>
</dbReference>
<comment type="function">
    <text evidence="1">Broad specificity carboxypetidase that releases amino acids sequentially from the C-terminus, including neutral, aromatic, polar and basic residues.</text>
</comment>
<evidence type="ECO:0000313" key="5">
    <source>
        <dbReference type="Proteomes" id="UP000034954"/>
    </source>
</evidence>
<comment type="caution">
    <text evidence="4">The sequence shown here is derived from an EMBL/GenBank/DDBJ whole genome shotgun (WGS) entry which is preliminary data.</text>
</comment>
<dbReference type="PROSITE" id="PS52034">
    <property type="entry name" value="PEPTIDASE_M32"/>
    <property type="match status" value="1"/>
</dbReference>
<keyword evidence="1" id="KW-0378">Hydrolase</keyword>
<dbReference type="PANTHER" id="PTHR34217:SF1">
    <property type="entry name" value="CARBOXYPEPTIDASE 1"/>
    <property type="match status" value="1"/>
</dbReference>